<dbReference type="Proteomes" id="UP000008281">
    <property type="component" value="Unassembled WGS sequence"/>
</dbReference>
<dbReference type="EMBL" id="DS268600">
    <property type="protein sequence ID" value="EFO93262.1"/>
    <property type="molecule type" value="Genomic_DNA"/>
</dbReference>
<sequence>MATRPETIFTRMANYHHAPFIDNKEVPKNDQIRTNETLETQGKVLSREQNAVGTTMDHSDQNECQLANLSDLINLGSVIESEDNSDGKLRVKGLWKTKKENKSKIPRKRTSTLTMKAMTPEDREEHVKSQDRRNATAYRKRQTKSFNRKIEIEKELKKEVQRMKLENESLENAYRAQFDYYGAEEVAENNLRKLESVVSAAFEFPMKIACDELEEIIDSHKDQLNKIETEKAAILMRNDMNKRSDLNTNGSQKCRTNKKLASSQVDLKICRLEFRVAELKSYGDKLLKLMSSQKLVPSSEGSTEPRNQDSMASISGEFTELSMEPSGETVEDLQQPGTKATALLAHTTLCPRRSQEFMTHRYDARPYSKDYRPNGSEVTPADFNFGSSQQQLEHTFLNPSDQHGIQLPSSTFPPPASDPSLNKFCFLATPNPTPESMEVEFPQNPLTPLHGPALHLKSRSDEDDVEFRELVDYVLDKKIDDSEANFDNYMKLCGGAGQSLPDLPDDFLESSLTSPSLDSSIPLAGVSAAGVSPDSGINVLENHPEHIPNQLDIKYYGVWQQDGQVANHDSSRIQSAQEPQYPPYPGEHIQHNGQVADQHWDSHGTMGMEWEPERLYENPPIGPEIPHGDGELPFPINPTGVSDQMNYLSEEYAPINTPGDSDATNLPPDGQFWNMPRFSVA</sequence>
<accession>E3NCP0</accession>
<feature type="region of interest" description="Disordered" evidence="1">
    <location>
        <begin position="658"/>
        <end position="681"/>
    </location>
</feature>
<dbReference type="KEGG" id="crq:GCK72_011711"/>
<dbReference type="RefSeq" id="XP_003093820.2">
    <property type="nucleotide sequence ID" value="XM_003093772.2"/>
</dbReference>
<reference evidence="2" key="1">
    <citation type="submission" date="2007-07" db="EMBL/GenBank/DDBJ databases">
        <title>PCAP assembly of the Caenorhabditis remanei genome.</title>
        <authorList>
            <consortium name="The Caenorhabditis remanei Sequencing Consortium"/>
            <person name="Wilson R.K."/>
        </authorList>
    </citation>
    <scope>NUCLEOTIDE SEQUENCE [LARGE SCALE GENOMIC DNA]</scope>
    <source>
        <strain evidence="2">PB4641</strain>
    </source>
</reference>
<dbReference type="GeneID" id="9810713"/>
<feature type="compositionally biased region" description="Basic and acidic residues" evidence="1">
    <location>
        <begin position="119"/>
        <end position="134"/>
    </location>
</feature>
<keyword evidence="3" id="KW-1185">Reference proteome</keyword>
<gene>
    <name evidence="2" type="ORF">CRE_21542</name>
</gene>
<dbReference type="AlphaFoldDB" id="E3NCP0"/>
<proteinExistence type="predicted"/>
<evidence type="ECO:0000313" key="3">
    <source>
        <dbReference type="Proteomes" id="UP000008281"/>
    </source>
</evidence>
<organism evidence="3">
    <name type="scientific">Caenorhabditis remanei</name>
    <name type="common">Caenorhabditis vulgaris</name>
    <dbReference type="NCBI Taxonomy" id="31234"/>
    <lineage>
        <taxon>Eukaryota</taxon>
        <taxon>Metazoa</taxon>
        <taxon>Ecdysozoa</taxon>
        <taxon>Nematoda</taxon>
        <taxon>Chromadorea</taxon>
        <taxon>Rhabditida</taxon>
        <taxon>Rhabditina</taxon>
        <taxon>Rhabditomorpha</taxon>
        <taxon>Rhabditoidea</taxon>
        <taxon>Rhabditidae</taxon>
        <taxon>Peloderinae</taxon>
        <taxon>Caenorhabditis</taxon>
    </lineage>
</organism>
<dbReference type="HOGENOM" id="CLU_403994_0_0_1"/>
<feature type="region of interest" description="Disordered" evidence="1">
    <location>
        <begin position="119"/>
        <end position="142"/>
    </location>
</feature>
<evidence type="ECO:0000313" key="2">
    <source>
        <dbReference type="EMBL" id="EFO93262.1"/>
    </source>
</evidence>
<evidence type="ECO:0000256" key="1">
    <source>
        <dbReference type="SAM" id="MobiDB-lite"/>
    </source>
</evidence>
<name>E3NCP0_CAERE</name>
<dbReference type="CTD" id="9810713"/>
<protein>
    <submittedName>
        <fullName evidence="2">Uncharacterized protein</fullName>
    </submittedName>
</protein>